<feature type="signal peptide" evidence="5">
    <location>
        <begin position="1"/>
        <end position="31"/>
    </location>
</feature>
<evidence type="ECO:0000256" key="5">
    <source>
        <dbReference type="SAM" id="SignalP"/>
    </source>
</evidence>
<comment type="similarity">
    <text evidence="1">Belongs to the FAM114 family.</text>
</comment>
<evidence type="ECO:0000313" key="9">
    <source>
        <dbReference type="Proteomes" id="UP000663862"/>
    </source>
</evidence>
<feature type="domain" description="DOMON" evidence="6">
    <location>
        <begin position="53"/>
        <end position="170"/>
    </location>
</feature>
<feature type="chain" id="PRO_5035622831" description="DOMON domain-containing protein" evidence="5">
    <location>
        <begin position="32"/>
        <end position="1040"/>
    </location>
</feature>
<dbReference type="Proteomes" id="UP000663872">
    <property type="component" value="Unassembled WGS sequence"/>
</dbReference>
<comment type="similarity">
    <text evidence="2">Belongs to the copper type II ascorbate-dependent monooxygenase family.</text>
</comment>
<dbReference type="GO" id="GO:0005507">
    <property type="term" value="F:copper ion binding"/>
    <property type="evidence" value="ECO:0007669"/>
    <property type="project" value="InterPro"/>
</dbReference>
<dbReference type="Pfam" id="PF03712">
    <property type="entry name" value="Cu2_monoox_C"/>
    <property type="match status" value="1"/>
</dbReference>
<feature type="region of interest" description="Disordered" evidence="4">
    <location>
        <begin position="678"/>
        <end position="702"/>
    </location>
</feature>
<dbReference type="Pfam" id="PF01082">
    <property type="entry name" value="Cu2_monooxygen"/>
    <property type="match status" value="1"/>
</dbReference>
<feature type="region of interest" description="Disordered" evidence="4">
    <location>
        <begin position="439"/>
        <end position="493"/>
    </location>
</feature>
<evidence type="ECO:0000313" key="7">
    <source>
        <dbReference type="EMBL" id="CAF3462985.1"/>
    </source>
</evidence>
<accession>A0A820UDI7</accession>
<keyword evidence="3" id="KW-0597">Phosphoprotein</keyword>
<evidence type="ECO:0000256" key="4">
    <source>
        <dbReference type="SAM" id="MobiDB-lite"/>
    </source>
</evidence>
<organism evidence="8 9">
    <name type="scientific">Rotaria socialis</name>
    <dbReference type="NCBI Taxonomy" id="392032"/>
    <lineage>
        <taxon>Eukaryota</taxon>
        <taxon>Metazoa</taxon>
        <taxon>Spiralia</taxon>
        <taxon>Gnathifera</taxon>
        <taxon>Rotifera</taxon>
        <taxon>Eurotatoria</taxon>
        <taxon>Bdelloidea</taxon>
        <taxon>Philodinida</taxon>
        <taxon>Philodinidae</taxon>
        <taxon>Rotaria</taxon>
    </lineage>
</organism>
<dbReference type="AlphaFoldDB" id="A0A820UDI7"/>
<dbReference type="Proteomes" id="UP000663862">
    <property type="component" value="Unassembled WGS sequence"/>
</dbReference>
<feature type="compositionally biased region" description="Basic and acidic residues" evidence="4">
    <location>
        <begin position="559"/>
        <end position="586"/>
    </location>
</feature>
<dbReference type="EMBL" id="CAJOBQ010001375">
    <property type="protein sequence ID" value="CAF4481713.1"/>
    <property type="molecule type" value="Genomic_DNA"/>
</dbReference>
<dbReference type="PANTHER" id="PTHR10157:SF23">
    <property type="entry name" value="MOXD1 HOMOLOG 1"/>
    <property type="match status" value="1"/>
</dbReference>
<evidence type="ECO:0000256" key="3">
    <source>
        <dbReference type="ARBA" id="ARBA00022553"/>
    </source>
</evidence>
<proteinExistence type="inferred from homology"/>
<dbReference type="InterPro" id="IPR028460">
    <property type="entry name" value="Tbh/DBH"/>
</dbReference>
<dbReference type="InterPro" id="IPR005018">
    <property type="entry name" value="DOMON_domain"/>
</dbReference>
<dbReference type="SUPFAM" id="SSF49742">
    <property type="entry name" value="PHM/PNGase F"/>
    <property type="match status" value="2"/>
</dbReference>
<dbReference type="PROSITE" id="PS50836">
    <property type="entry name" value="DOMON"/>
    <property type="match status" value="1"/>
</dbReference>
<dbReference type="Pfam" id="PF05334">
    <property type="entry name" value="DUF719"/>
    <property type="match status" value="1"/>
</dbReference>
<dbReference type="InterPro" id="IPR000323">
    <property type="entry name" value="Cu2_ascorb_mOase_N"/>
</dbReference>
<dbReference type="SUPFAM" id="SSF49344">
    <property type="entry name" value="CBD9-like"/>
    <property type="match status" value="1"/>
</dbReference>
<keyword evidence="5" id="KW-0732">Signal</keyword>
<name>A0A820UDI7_9BILA</name>
<dbReference type="SMART" id="SM00664">
    <property type="entry name" value="DoH"/>
    <property type="match status" value="1"/>
</dbReference>
<reference evidence="8" key="1">
    <citation type="submission" date="2021-02" db="EMBL/GenBank/DDBJ databases">
        <authorList>
            <person name="Nowell W R."/>
        </authorList>
    </citation>
    <scope>NUCLEOTIDE SEQUENCE</scope>
</reference>
<dbReference type="InterPro" id="IPR000945">
    <property type="entry name" value="DBH-like"/>
</dbReference>
<dbReference type="GO" id="GO:0004500">
    <property type="term" value="F:dopamine beta-monooxygenase activity"/>
    <property type="evidence" value="ECO:0007669"/>
    <property type="project" value="InterPro"/>
</dbReference>
<dbReference type="InterPro" id="IPR024548">
    <property type="entry name" value="Cu2_monoox_C"/>
</dbReference>
<dbReference type="InterPro" id="IPR008977">
    <property type="entry name" value="PHM/PNGase_F_dom_sf"/>
</dbReference>
<dbReference type="PRINTS" id="PR00767">
    <property type="entry name" value="DBMONOXGNASE"/>
</dbReference>
<feature type="region of interest" description="Disordered" evidence="4">
    <location>
        <begin position="516"/>
        <end position="588"/>
    </location>
</feature>
<feature type="compositionally biased region" description="Acidic residues" evidence="4">
    <location>
        <begin position="441"/>
        <end position="453"/>
    </location>
</feature>
<sequence>MGQQSFRGTPIMQSYVIIQFLLLLLVKVEKSDEISSPIEPFTTYKNSAELERNVADLWWTVDDAEREIMFELHVKTTGWIALGISPAGGMSGADIGVGWVDRAGKVHFQDRHSFSTSRPVIDNTTTDWFHLQGREQNGWTSIQFKRLLDTCDSMDVPIRSGTNVLIFAYGLVDPDMSRSDGDISYHDSRRGSRMIPLRSYGSPSSEEKFVGLDSFEFRASNYHVPSDESTYYCKVYKAPNHFQTKRHAIANHVLIDSANRDLIHHMVVYECDPAATFDDANLPDDACDNVYVQVPLCMSNSASVWAIGGDYIEEFPEEAGYPVGGNFPVKYYVLEIHYDNPKRALNRTDNSGIRFYMGKELRQHDIGFLSFGTGPNPASLAIPPQVNRFIVDSYCDPKASQHLPESGITVLSAFPHTHLQGKQLISNIYIYEMSTVPMQENSDDEFESADEGESIPIVKSDAQPATDPIELSMNENSISSPSLPPVTDGWDDWNVHDELASEKSKNPAHAILLQQDSASSLSSSPSKTGGSLSRFGSDEDDQGESSDQQRLQKKKFRRKQLDSNVNKDENKIHTRNSRPIERRDEESSPTILKKHNVKDAHYVLDRLAAQSPTRTPHWHNPWSNLGSFLSTAKQSVSTLTSTVSEGFSAVIESVEAGLGAPDPQQLAEMNRMAFKIKGETSDSEDEPDASTSQTEENDAITNHDGWLNALSFDKLTTTGMKVVSGSLDVLETVGRKTYDVINEADPDFKGTRRLLGKQNHPTLSEIIREAQYEKELMSTSNQNEPASFFHLLEKNHGLAHFEALELLSIQSATILQSMIHGNKKLLDDIAIYFQINDDDDDDELTINDNNEHDIPTLEVLSQKFTAYQTQLRSTVSVDRLLEVYESANQFIKEWEWMDTELDQKTLFDEAINSLAILCASIIEYYHKTAQLFFMGCKSLTSFSIDIELLAIYQKQQKDFANMLAGITNLFVKHMKQISNLPSTTNNHTNGNDRCDIKLKQKLLNQMFIQSSSSETYASDAYVLLKPIVSQSILYHTSTTR</sequence>
<dbReference type="Gene3D" id="2.60.120.310">
    <property type="entry name" value="Copper type II, ascorbate-dependent monooxygenase, N-terminal domain"/>
    <property type="match status" value="1"/>
</dbReference>
<dbReference type="InterPro" id="IPR007998">
    <property type="entry name" value="DUF719"/>
</dbReference>
<evidence type="ECO:0000313" key="8">
    <source>
        <dbReference type="EMBL" id="CAF4481713.1"/>
    </source>
</evidence>
<evidence type="ECO:0000259" key="6">
    <source>
        <dbReference type="PROSITE" id="PS50836"/>
    </source>
</evidence>
<dbReference type="Pfam" id="PF03351">
    <property type="entry name" value="DOMON"/>
    <property type="match status" value="1"/>
</dbReference>
<dbReference type="Gene3D" id="2.60.40.1210">
    <property type="entry name" value="Cellobiose dehydrogenase, cytochrome domain"/>
    <property type="match status" value="1"/>
</dbReference>
<dbReference type="CDD" id="cd09631">
    <property type="entry name" value="DOMON_DOH"/>
    <property type="match status" value="1"/>
</dbReference>
<gene>
    <name evidence="7" type="ORF">GRG538_LOCUS15074</name>
    <name evidence="8" type="ORF">TSG867_LOCUS19558</name>
</gene>
<evidence type="ECO:0000256" key="2">
    <source>
        <dbReference type="ARBA" id="ARBA00010676"/>
    </source>
</evidence>
<evidence type="ECO:0000256" key="1">
    <source>
        <dbReference type="ARBA" id="ARBA00006903"/>
    </source>
</evidence>
<feature type="compositionally biased region" description="Low complexity" evidence="4">
    <location>
        <begin position="517"/>
        <end position="533"/>
    </location>
</feature>
<dbReference type="InterPro" id="IPR045266">
    <property type="entry name" value="DOH_DOMON"/>
</dbReference>
<dbReference type="InterPro" id="IPR036939">
    <property type="entry name" value="Cu2_ascorb_mOase_N_sf"/>
</dbReference>
<dbReference type="PANTHER" id="PTHR10157">
    <property type="entry name" value="DOPAMINE BETA HYDROXYLASE RELATED"/>
    <property type="match status" value="1"/>
</dbReference>
<protein>
    <recommendedName>
        <fullName evidence="6">DOMON domain-containing protein</fullName>
    </recommendedName>
</protein>
<comment type="caution">
    <text evidence="8">The sequence shown here is derived from an EMBL/GenBank/DDBJ whole genome shotgun (WGS) entry which is preliminary data.</text>
</comment>
<dbReference type="EMBL" id="CAJNYT010002328">
    <property type="protein sequence ID" value="CAF3462985.1"/>
    <property type="molecule type" value="Genomic_DNA"/>
</dbReference>